<dbReference type="RefSeq" id="XP_020070925.1">
    <property type="nucleotide sequence ID" value="XM_020212645.1"/>
</dbReference>
<feature type="compositionally biased region" description="Polar residues" evidence="5">
    <location>
        <begin position="54"/>
        <end position="88"/>
    </location>
</feature>
<feature type="transmembrane region" description="Helical" evidence="6">
    <location>
        <begin position="423"/>
        <end position="447"/>
    </location>
</feature>
<sequence>MGLLGPSKEEEDALRQAAAAQQERQHGLSTATSDYESAVSHVSTDAEDAASVDAQANDTTIGHSDDTQSISTLQNKTQAQDVAASTSLTDKRSIYGPPVQEFDPEITASEGFDLALQRTITRKSLLEGKPIPEEEEGVNPREMDWDSPDDKDNPKNWSNTKRWAITMITASICLEVTFGSSLYVCGLPSLMAEMGISQTLGLSGLTFYLLGLAFGPALSAPMSELFGRRIVYISSLPISMLFTMGVGLSSHIRSVLVLRFFAGFFASPAMAVAGGTIADIWEFENMGIAMAGFCLAPFMGPVLGPVIGGFVAENKGWKWTMWVNIMFAGGILGPVLLTPETYKPVILKKRAIKRGLKIAKPQGTLWDFIKIIFFITLMTPVKMLFVEPIVMVWSIYIAFVFSVLFGFFEAYPVIFRGVYGMSLGVSGLTFLGILVGFVLGTALYIYIDRFIWFKKNPDGTRGKRDEQGKLIVDPPETRLLLAKIGAVALPAALFWLGWSSKTSVHWICPVIAGVPFGFGLVLIFFCTMIYFSMSYPPLSLASALAANNLLRYVLASVFPLFTVQMYERLHIDWASSLFAFIAVGMLPVPWVIERWGPALRLRSQYGYAAMMKKQEEENEKLAAKMDQEEPSGSSFEA</sequence>
<dbReference type="PROSITE" id="PS00216">
    <property type="entry name" value="SUGAR_TRANSPORT_1"/>
    <property type="match status" value="1"/>
</dbReference>
<dbReference type="SUPFAM" id="SSF103473">
    <property type="entry name" value="MFS general substrate transporter"/>
    <property type="match status" value="1"/>
</dbReference>
<feature type="transmembrane region" description="Helical" evidence="6">
    <location>
        <begin position="573"/>
        <end position="592"/>
    </location>
</feature>
<feature type="transmembrane region" description="Helical" evidence="6">
    <location>
        <begin position="510"/>
        <end position="532"/>
    </location>
</feature>
<accession>A0A1E4S2Y4</accession>
<keyword evidence="4 6" id="KW-0472">Membrane</keyword>
<evidence type="ECO:0000313" key="8">
    <source>
        <dbReference type="EMBL" id="ODV73886.1"/>
    </source>
</evidence>
<dbReference type="GeneID" id="30987041"/>
<evidence type="ECO:0000256" key="2">
    <source>
        <dbReference type="ARBA" id="ARBA00022692"/>
    </source>
</evidence>
<feature type="transmembrane region" description="Helical" evidence="6">
    <location>
        <begin position="196"/>
        <end position="218"/>
    </location>
</feature>
<dbReference type="InterPro" id="IPR036259">
    <property type="entry name" value="MFS_trans_sf"/>
</dbReference>
<dbReference type="GO" id="GO:0042908">
    <property type="term" value="P:xenobiotic transport"/>
    <property type="evidence" value="ECO:0007669"/>
    <property type="project" value="UniProtKB-ARBA"/>
</dbReference>
<dbReference type="PROSITE" id="PS50850">
    <property type="entry name" value="MFS"/>
    <property type="match status" value="1"/>
</dbReference>
<feature type="transmembrane region" description="Helical" evidence="6">
    <location>
        <begin position="260"/>
        <end position="281"/>
    </location>
</feature>
<dbReference type="InterPro" id="IPR020846">
    <property type="entry name" value="MFS_dom"/>
</dbReference>
<dbReference type="CDD" id="cd17323">
    <property type="entry name" value="MFS_Tpo1_MDR_like"/>
    <property type="match status" value="1"/>
</dbReference>
<comment type="subcellular location">
    <subcellularLocation>
        <location evidence="1">Membrane</location>
        <topology evidence="1">Multi-pass membrane protein</topology>
    </subcellularLocation>
</comment>
<feature type="region of interest" description="Disordered" evidence="5">
    <location>
        <begin position="125"/>
        <end position="156"/>
    </location>
</feature>
<feature type="compositionally biased region" description="Basic and acidic residues" evidence="5">
    <location>
        <begin position="125"/>
        <end position="154"/>
    </location>
</feature>
<dbReference type="OMA" id="LMPETHK"/>
<keyword evidence="9" id="KW-1185">Reference proteome</keyword>
<keyword evidence="2 6" id="KW-0812">Transmembrane</keyword>
<evidence type="ECO:0000256" key="5">
    <source>
        <dbReference type="SAM" id="MobiDB-lite"/>
    </source>
</evidence>
<dbReference type="STRING" id="983966.A0A1E4S2Y4"/>
<evidence type="ECO:0000256" key="3">
    <source>
        <dbReference type="ARBA" id="ARBA00022989"/>
    </source>
</evidence>
<evidence type="ECO:0000259" key="7">
    <source>
        <dbReference type="PROSITE" id="PS50850"/>
    </source>
</evidence>
<feature type="transmembrane region" description="Helical" evidence="6">
    <location>
        <begin position="288"/>
        <end position="307"/>
    </location>
</feature>
<dbReference type="OrthoDB" id="3936150at2759"/>
<feature type="compositionally biased region" description="Basic and acidic residues" evidence="5">
    <location>
        <begin position="618"/>
        <end position="627"/>
    </location>
</feature>
<feature type="transmembrane region" description="Helical" evidence="6">
    <location>
        <begin position="163"/>
        <end position="184"/>
    </location>
</feature>
<feature type="compositionally biased region" description="Polar residues" evidence="5">
    <location>
        <begin position="27"/>
        <end position="43"/>
    </location>
</feature>
<reference evidence="8 9" key="1">
    <citation type="journal article" date="2016" name="Proc. Natl. Acad. Sci. U.S.A.">
        <title>Comparative genomics of biotechnologically important yeasts.</title>
        <authorList>
            <person name="Riley R."/>
            <person name="Haridas S."/>
            <person name="Wolfe K.H."/>
            <person name="Lopes M.R."/>
            <person name="Hittinger C.T."/>
            <person name="Goeker M."/>
            <person name="Salamov A.A."/>
            <person name="Wisecaver J.H."/>
            <person name="Long T.M."/>
            <person name="Calvey C.H."/>
            <person name="Aerts A.L."/>
            <person name="Barry K.W."/>
            <person name="Choi C."/>
            <person name="Clum A."/>
            <person name="Coughlan A.Y."/>
            <person name="Deshpande S."/>
            <person name="Douglass A.P."/>
            <person name="Hanson S.J."/>
            <person name="Klenk H.-P."/>
            <person name="LaButti K.M."/>
            <person name="Lapidus A."/>
            <person name="Lindquist E.A."/>
            <person name="Lipzen A.M."/>
            <person name="Meier-Kolthoff J.P."/>
            <person name="Ohm R.A."/>
            <person name="Otillar R.P."/>
            <person name="Pangilinan J.L."/>
            <person name="Peng Y."/>
            <person name="Rokas A."/>
            <person name="Rosa C.A."/>
            <person name="Scheuner C."/>
            <person name="Sibirny A.A."/>
            <person name="Slot J.C."/>
            <person name="Stielow J.B."/>
            <person name="Sun H."/>
            <person name="Kurtzman C.P."/>
            <person name="Blackwell M."/>
            <person name="Grigoriev I.V."/>
            <person name="Jeffries T.W."/>
        </authorList>
    </citation>
    <scope>NUCLEOTIDE SEQUENCE [LARGE SCALE GENOMIC DNA]</scope>
    <source>
        <strain evidence="9">ATCC 18201 / CBS 1600 / BCRC 20928 / JCM 3617 / NBRC 0987 / NRRL Y-1542</strain>
    </source>
</reference>
<feature type="region of interest" description="Disordered" evidence="5">
    <location>
        <begin position="1"/>
        <end position="103"/>
    </location>
</feature>
<protein>
    <submittedName>
        <fullName evidence="8">MFS general substrate transporter</fullName>
    </submittedName>
</protein>
<gene>
    <name evidence="8" type="ORF">CYBJADRAFT_126418</name>
</gene>
<dbReference type="PANTHER" id="PTHR23502">
    <property type="entry name" value="MAJOR FACILITATOR SUPERFAMILY"/>
    <property type="match status" value="1"/>
</dbReference>
<evidence type="ECO:0000256" key="1">
    <source>
        <dbReference type="ARBA" id="ARBA00004141"/>
    </source>
</evidence>
<dbReference type="FunFam" id="1.20.1250.20:FF:000011">
    <property type="entry name" value="MFS multidrug transporter, putative"/>
    <property type="match status" value="1"/>
</dbReference>
<organism evidence="8 9">
    <name type="scientific">Cyberlindnera jadinii (strain ATCC 18201 / CBS 1600 / BCRC 20928 / JCM 3617 / NBRC 0987 / NRRL Y-1542)</name>
    <name type="common">Torula yeast</name>
    <name type="synonym">Candida utilis</name>
    <dbReference type="NCBI Taxonomy" id="983966"/>
    <lineage>
        <taxon>Eukaryota</taxon>
        <taxon>Fungi</taxon>
        <taxon>Dikarya</taxon>
        <taxon>Ascomycota</taxon>
        <taxon>Saccharomycotina</taxon>
        <taxon>Saccharomycetes</taxon>
        <taxon>Phaffomycetales</taxon>
        <taxon>Phaffomycetaceae</taxon>
        <taxon>Cyberlindnera</taxon>
    </lineage>
</organism>
<dbReference type="PANTHER" id="PTHR23502:SF38">
    <property type="entry name" value="POLYAMINE TRANSPORTER 4"/>
    <property type="match status" value="1"/>
</dbReference>
<evidence type="ECO:0000256" key="4">
    <source>
        <dbReference type="ARBA" id="ARBA00023136"/>
    </source>
</evidence>
<dbReference type="GO" id="GO:0015606">
    <property type="term" value="F:spermidine transmembrane transporter activity"/>
    <property type="evidence" value="ECO:0007669"/>
    <property type="project" value="TreeGrafter"/>
</dbReference>
<dbReference type="AlphaFoldDB" id="A0A1E4S2Y4"/>
<dbReference type="GO" id="GO:0000297">
    <property type="term" value="F:spermine transmembrane transporter activity"/>
    <property type="evidence" value="ECO:0007669"/>
    <property type="project" value="TreeGrafter"/>
</dbReference>
<dbReference type="InterPro" id="IPR005829">
    <property type="entry name" value="Sugar_transporter_CS"/>
</dbReference>
<feature type="transmembrane region" description="Helical" evidence="6">
    <location>
        <begin position="479"/>
        <end position="498"/>
    </location>
</feature>
<feature type="transmembrane region" description="Helical" evidence="6">
    <location>
        <begin position="230"/>
        <end position="248"/>
    </location>
</feature>
<proteinExistence type="predicted"/>
<dbReference type="Pfam" id="PF07690">
    <property type="entry name" value="MFS_1"/>
    <property type="match status" value="1"/>
</dbReference>
<feature type="transmembrane region" description="Helical" evidence="6">
    <location>
        <begin position="363"/>
        <end position="385"/>
    </location>
</feature>
<feature type="transmembrane region" description="Helical" evidence="6">
    <location>
        <begin position="538"/>
        <end position="561"/>
    </location>
</feature>
<feature type="transmembrane region" description="Helical" evidence="6">
    <location>
        <begin position="319"/>
        <end position="342"/>
    </location>
</feature>
<dbReference type="Gene3D" id="1.20.1250.20">
    <property type="entry name" value="MFS general substrate transporter like domains"/>
    <property type="match status" value="1"/>
</dbReference>
<feature type="region of interest" description="Disordered" evidence="5">
    <location>
        <begin position="618"/>
        <end position="637"/>
    </location>
</feature>
<name>A0A1E4S2Y4_CYBJN</name>
<dbReference type="GO" id="GO:0140115">
    <property type="term" value="P:export across plasma membrane"/>
    <property type="evidence" value="ECO:0007669"/>
    <property type="project" value="UniProtKB-ARBA"/>
</dbReference>
<keyword evidence="3 6" id="KW-1133">Transmembrane helix</keyword>
<feature type="transmembrane region" description="Helical" evidence="6">
    <location>
        <begin position="391"/>
        <end position="411"/>
    </location>
</feature>
<evidence type="ECO:0000256" key="6">
    <source>
        <dbReference type="SAM" id="Phobius"/>
    </source>
</evidence>
<dbReference type="InterPro" id="IPR011701">
    <property type="entry name" value="MFS"/>
</dbReference>
<dbReference type="GO" id="GO:0005886">
    <property type="term" value="C:plasma membrane"/>
    <property type="evidence" value="ECO:0007669"/>
    <property type="project" value="TreeGrafter"/>
</dbReference>
<feature type="domain" description="Major facilitator superfamily (MFS) profile" evidence="7">
    <location>
        <begin position="165"/>
        <end position="602"/>
    </location>
</feature>
<dbReference type="EMBL" id="KV453929">
    <property type="protein sequence ID" value="ODV73886.1"/>
    <property type="molecule type" value="Genomic_DNA"/>
</dbReference>
<evidence type="ECO:0000313" key="9">
    <source>
        <dbReference type="Proteomes" id="UP000094389"/>
    </source>
</evidence>
<dbReference type="Proteomes" id="UP000094389">
    <property type="component" value="Unassembled WGS sequence"/>
</dbReference>